<evidence type="ECO:0000313" key="8">
    <source>
        <dbReference type="Proteomes" id="UP001046870"/>
    </source>
</evidence>
<dbReference type="EMBL" id="JAFDVH010000005">
    <property type="protein sequence ID" value="KAG7477996.1"/>
    <property type="molecule type" value="Genomic_DNA"/>
</dbReference>
<organism evidence="7 8">
    <name type="scientific">Megalops atlanticus</name>
    <name type="common">Tarpon</name>
    <name type="synonym">Clupea gigantea</name>
    <dbReference type="NCBI Taxonomy" id="7932"/>
    <lineage>
        <taxon>Eukaryota</taxon>
        <taxon>Metazoa</taxon>
        <taxon>Chordata</taxon>
        <taxon>Craniata</taxon>
        <taxon>Vertebrata</taxon>
        <taxon>Euteleostomi</taxon>
        <taxon>Actinopterygii</taxon>
        <taxon>Neopterygii</taxon>
        <taxon>Teleostei</taxon>
        <taxon>Elopiformes</taxon>
        <taxon>Megalopidae</taxon>
        <taxon>Megalops</taxon>
    </lineage>
</organism>
<proteinExistence type="inferred from homology"/>
<dbReference type="CDD" id="cd11721">
    <property type="entry name" value="FANCD2"/>
    <property type="match status" value="1"/>
</dbReference>
<evidence type="ECO:0000256" key="3">
    <source>
        <dbReference type="ARBA" id="ARBA00022843"/>
    </source>
</evidence>
<dbReference type="GO" id="GO:1990918">
    <property type="term" value="P:double-strand break repair involved in meiotic recombination"/>
    <property type="evidence" value="ECO:0007669"/>
    <property type="project" value="TreeGrafter"/>
</dbReference>
<dbReference type="GO" id="GO:0007129">
    <property type="term" value="P:homologous chromosome pairing at meiosis"/>
    <property type="evidence" value="ECO:0007669"/>
    <property type="project" value="TreeGrafter"/>
</dbReference>
<keyword evidence="3" id="KW-0832">Ubl conjugation</keyword>
<evidence type="ECO:0000256" key="1">
    <source>
        <dbReference type="ARBA" id="ARBA00004123"/>
    </source>
</evidence>
<protein>
    <recommendedName>
        <fullName evidence="9">Fanconi anemia group D2 protein</fullName>
    </recommendedName>
</protein>
<reference evidence="7" key="1">
    <citation type="submission" date="2021-01" db="EMBL/GenBank/DDBJ databases">
        <authorList>
            <person name="Zahm M."/>
            <person name="Roques C."/>
            <person name="Cabau C."/>
            <person name="Klopp C."/>
            <person name="Donnadieu C."/>
            <person name="Jouanno E."/>
            <person name="Lampietro C."/>
            <person name="Louis A."/>
            <person name="Herpin A."/>
            <person name="Echchiki A."/>
            <person name="Berthelot C."/>
            <person name="Parey E."/>
            <person name="Roest-Crollius H."/>
            <person name="Braasch I."/>
            <person name="Postlethwait J."/>
            <person name="Bobe J."/>
            <person name="Montfort J."/>
            <person name="Bouchez O."/>
            <person name="Begum T."/>
            <person name="Mejri S."/>
            <person name="Adams A."/>
            <person name="Chen W.-J."/>
            <person name="Guiguen Y."/>
        </authorList>
    </citation>
    <scope>NUCLEOTIDE SEQUENCE</scope>
    <source>
        <strain evidence="7">YG-15Mar2019-1</strain>
        <tissue evidence="7">Brain</tissue>
    </source>
</reference>
<dbReference type="GO" id="GO:0036297">
    <property type="term" value="P:interstrand cross-link repair"/>
    <property type="evidence" value="ECO:0007669"/>
    <property type="project" value="TreeGrafter"/>
</dbReference>
<feature type="region of interest" description="Disordered" evidence="6">
    <location>
        <begin position="1411"/>
        <end position="1462"/>
    </location>
</feature>
<evidence type="ECO:0008006" key="9">
    <source>
        <dbReference type="Google" id="ProtNLM"/>
    </source>
</evidence>
<dbReference type="GO" id="GO:0005634">
    <property type="term" value="C:nucleus"/>
    <property type="evidence" value="ECO:0007669"/>
    <property type="project" value="UniProtKB-SubCell"/>
</dbReference>
<keyword evidence="4" id="KW-0539">Nucleus</keyword>
<dbReference type="PANTHER" id="PTHR32086">
    <property type="entry name" value="FANCONI ANEMIA GROUP D2 PROTEIN"/>
    <property type="match status" value="1"/>
</dbReference>
<dbReference type="Proteomes" id="UP001046870">
    <property type="component" value="Chromosome 5"/>
</dbReference>
<comment type="subcellular location">
    <subcellularLocation>
        <location evidence="1">Nucleus</location>
    </subcellularLocation>
</comment>
<feature type="compositionally biased region" description="Acidic residues" evidence="6">
    <location>
        <begin position="888"/>
        <end position="898"/>
    </location>
</feature>
<dbReference type="GO" id="GO:0000793">
    <property type="term" value="C:condensed chromosome"/>
    <property type="evidence" value="ECO:0007669"/>
    <property type="project" value="TreeGrafter"/>
</dbReference>
<feature type="compositionally biased region" description="Basic and acidic residues" evidence="6">
    <location>
        <begin position="908"/>
        <end position="923"/>
    </location>
</feature>
<dbReference type="OrthoDB" id="27031at2759"/>
<feature type="region of interest" description="Disordered" evidence="6">
    <location>
        <begin position="1"/>
        <end position="40"/>
    </location>
</feature>
<name>A0A9D3TF33_MEGAT</name>
<evidence type="ECO:0000256" key="6">
    <source>
        <dbReference type="SAM" id="MobiDB-lite"/>
    </source>
</evidence>
<comment type="similarity">
    <text evidence="5">Belongs to the Fanconi anemia protein FANCD2 family.</text>
</comment>
<dbReference type="InterPro" id="IPR029448">
    <property type="entry name" value="FANCD2"/>
</dbReference>
<feature type="compositionally biased region" description="Basic and acidic residues" evidence="6">
    <location>
        <begin position="1441"/>
        <end position="1451"/>
    </location>
</feature>
<gene>
    <name evidence="7" type="ORF">MATL_G00075810</name>
</gene>
<evidence type="ECO:0000256" key="2">
    <source>
        <dbReference type="ARBA" id="ARBA00022499"/>
    </source>
</evidence>
<accession>A0A9D3TF33</accession>
<dbReference type="PANTHER" id="PTHR32086:SF0">
    <property type="entry name" value="FANCONI ANEMIA GROUP D2 PROTEIN"/>
    <property type="match status" value="1"/>
</dbReference>
<comment type="caution">
    <text evidence="7">The sequence shown here is derived from an EMBL/GenBank/DDBJ whole genome shotgun (WGS) entry which is preliminary data.</text>
</comment>
<feature type="compositionally biased region" description="Acidic residues" evidence="6">
    <location>
        <begin position="1419"/>
        <end position="1428"/>
    </location>
</feature>
<keyword evidence="2" id="KW-1017">Isopeptide bond</keyword>
<dbReference type="GO" id="GO:0070182">
    <property type="term" value="F:DNA polymerase binding"/>
    <property type="evidence" value="ECO:0007669"/>
    <property type="project" value="TreeGrafter"/>
</dbReference>
<keyword evidence="8" id="KW-1185">Reference proteome</keyword>
<evidence type="ECO:0000256" key="5">
    <source>
        <dbReference type="ARBA" id="ARBA00093456"/>
    </source>
</evidence>
<evidence type="ECO:0000313" key="7">
    <source>
        <dbReference type="EMBL" id="KAG7477996.1"/>
    </source>
</evidence>
<dbReference type="GO" id="GO:0031573">
    <property type="term" value="P:mitotic intra-S DNA damage checkpoint signaling"/>
    <property type="evidence" value="ECO:0007669"/>
    <property type="project" value="TreeGrafter"/>
</dbReference>
<sequence length="1462" mass="164336">MMRKKRRSSVNKASESVIPPETSKSKKSRSDGRNAKPTWQDNAADGVFAQLLRDAGVVLRGGNTPNEINVDQVVFQRRLQQHLRKNPRYPNIIQEFVTGLESHIEDHLNLKNCLLPCVRPLLDEESSSTGSYQESLIRHLLGIEMLQPSVINTLFEKLPEFMFDGIGEDGLNVPRMIMSQLKWLDIVKDSKDLASKLMQLVSVAPVEIQRDVITSLPEILEDSQHHDIAKELHSLLQQNTQLTVPILDTLSTLNLSSALLAEVRGAIMVTLSAVQLEDLPVVVKFILHSVSASDTNEVVSDLRKKLELELCVLPPVLQASQNRLKNKGVTCSSSVPAATDSQDCVGLVLDAIRSAVRFQKVILEAWLKAIESVDEAENHKVIDLLVLFILHSINANNSRQSAEKVLRLKVRGGQIREALLEKTFRGHAQVMRGYFPSILALAETLLHSSDPCVVPFGGHMYKQAFAAFDPYCQQEVVGSLVTHVCSGVSGEVDVALELLCDLVTQRPAEMAVYAVFLKRILDFMENMTPQHVRRLFYLLSSLAFSQDQRSSHIQDDMHIVIRKQLCSTAFKYKCFGIIGAVMVVGSMGSCRSKSEANGKSQGSSLPKEMYRQVTSLLELVRSCSEATPEAAALYYDELANLLQTCRLDPQVQEWIGKSVLEDFQEDFVVDLGPEIQGSLPFPAAVMYNLDEEESQGGIAVNLLPLLAEDFHHKGDLRGLLIEKEKKRVSPLCLASFFRLLRLCEEKQHQGDLEEIDALLGCPLVLTDLDVVEKAESLSRPEREFLCSLLFYTINWFREVVNAFCRQQDPEMKMKVVTRLQNITYLQTVLERCLTATPGFVPPLANFDCESGGGMGPPLGTAPPKKSKKESAGRKRKAPATKNSSGDDSQLEEGAEAEETQQIPTPQDLTEKEKDKEKEKEESKAGVSLASYRPFFRELDLEVLNVLQCGLLSRSLLDTELHSRLREEVQLGPAELVFLLEDMWRKLEFRLAAAKKAPFLKGRSDRNVGFSHLQQKSPRDIATCCIQLLPTLCTHLENCHNQFQALLSENQGVVDATGVDLKEQQLMSSAYQLLLQVLHSCFSWAGFSQHEHRDLLKNALGVLAGRLKEGEADLTLDQLTGHGFEYLLNIRSTLPSLGTALCLTQLLMTVAERGAANRMAYREKIASLSRQFLCQEWVMPGGERERGSKHNDTLQTLLSIYLDHTDDILKAIEEIAGEGFPELMNAPKNGWSTRFPTLTRQTFLVFYRGIMAKLEKSVKRIPPARQSDSTEVQSEKLMTWNLAVRDFHILVNMVKVFDTRPVLSVCLKYGRLFLEAFLKLAMPLLDFSFKKHKEDVQSMLKTFQLSTRQLHHMCGHSKIRQDTGLTNHVPVLKKSLEQFVYRAKAMLARNHCQEAFWLGNLKNRDLKGEEILSQRSHLSDEEEEGEEEASQLPQEQSEDEEQRSGSEMRNGRDEEEEISEDSD</sequence>
<feature type="region of interest" description="Disordered" evidence="6">
    <location>
        <begin position="854"/>
        <end position="924"/>
    </location>
</feature>
<dbReference type="Pfam" id="PF14631">
    <property type="entry name" value="FancD2"/>
    <property type="match status" value="1"/>
</dbReference>
<evidence type="ECO:0000256" key="4">
    <source>
        <dbReference type="ARBA" id="ARBA00023242"/>
    </source>
</evidence>
<feature type="compositionally biased region" description="Acidic residues" evidence="6">
    <location>
        <begin position="1452"/>
        <end position="1462"/>
    </location>
</feature>